<dbReference type="Pfam" id="PF08263">
    <property type="entry name" value="LRRNT_2"/>
    <property type="match status" value="1"/>
</dbReference>
<proteinExistence type="predicted"/>
<evidence type="ECO:0000256" key="1">
    <source>
        <dbReference type="ARBA" id="ARBA00022614"/>
    </source>
</evidence>
<keyword evidence="6" id="KW-1185">Reference proteome</keyword>
<evidence type="ECO:0000259" key="4">
    <source>
        <dbReference type="Pfam" id="PF08263"/>
    </source>
</evidence>
<keyword evidence="2" id="KW-0677">Repeat</keyword>
<dbReference type="AlphaFoldDB" id="A0A9Q0J1X0"/>
<protein>
    <recommendedName>
        <fullName evidence="4">Leucine-rich repeat-containing N-terminal plant-type domain-containing protein</fullName>
    </recommendedName>
</protein>
<dbReference type="EMBL" id="JAKUCV010007126">
    <property type="protein sequence ID" value="KAJ4824655.1"/>
    <property type="molecule type" value="Genomic_DNA"/>
</dbReference>
<sequence>MVDSGFYWFVVEGCLEEERIALLQLKPFFFPSIEIKEEAAPWGKDSNCCNWNRVECNSTTGKGVVLAGYFILAYLPWVVLGMWCSSSRWLWVGAAEWRPDFGAMNSWTSEEDQEGKRFSRLANFE</sequence>
<keyword evidence="3" id="KW-0472">Membrane</keyword>
<comment type="caution">
    <text evidence="5">The sequence shown here is derived from an EMBL/GenBank/DDBJ whole genome shotgun (WGS) entry which is preliminary data.</text>
</comment>
<dbReference type="InterPro" id="IPR013210">
    <property type="entry name" value="LRR_N_plant-typ"/>
</dbReference>
<feature type="transmembrane region" description="Helical" evidence="3">
    <location>
        <begin position="63"/>
        <end position="83"/>
    </location>
</feature>
<feature type="domain" description="Leucine-rich repeat-containing N-terminal plant-type" evidence="4">
    <location>
        <begin position="16"/>
        <end position="57"/>
    </location>
</feature>
<evidence type="ECO:0000256" key="3">
    <source>
        <dbReference type="SAM" id="Phobius"/>
    </source>
</evidence>
<evidence type="ECO:0000256" key="2">
    <source>
        <dbReference type="ARBA" id="ARBA00022737"/>
    </source>
</evidence>
<evidence type="ECO:0000313" key="6">
    <source>
        <dbReference type="Proteomes" id="UP001141552"/>
    </source>
</evidence>
<reference evidence="5" key="1">
    <citation type="submission" date="2022-02" db="EMBL/GenBank/DDBJ databases">
        <authorList>
            <person name="Henning P.M."/>
            <person name="McCubbin A.G."/>
            <person name="Shore J.S."/>
        </authorList>
    </citation>
    <scope>NUCLEOTIDE SEQUENCE</scope>
    <source>
        <strain evidence="5">F60SS</strain>
        <tissue evidence="5">Leaves</tissue>
    </source>
</reference>
<dbReference type="InterPro" id="IPR032675">
    <property type="entry name" value="LRR_dom_sf"/>
</dbReference>
<keyword evidence="3" id="KW-1133">Transmembrane helix</keyword>
<accession>A0A9Q0J1X0</accession>
<keyword evidence="3" id="KW-0812">Transmembrane</keyword>
<gene>
    <name evidence="5" type="ORF">Tsubulata_047776</name>
</gene>
<evidence type="ECO:0000313" key="5">
    <source>
        <dbReference type="EMBL" id="KAJ4824655.1"/>
    </source>
</evidence>
<dbReference type="Gene3D" id="3.80.10.10">
    <property type="entry name" value="Ribonuclease Inhibitor"/>
    <property type="match status" value="1"/>
</dbReference>
<dbReference type="Proteomes" id="UP001141552">
    <property type="component" value="Unassembled WGS sequence"/>
</dbReference>
<keyword evidence="1" id="KW-0433">Leucine-rich repeat</keyword>
<organism evidence="5 6">
    <name type="scientific">Turnera subulata</name>
    <dbReference type="NCBI Taxonomy" id="218843"/>
    <lineage>
        <taxon>Eukaryota</taxon>
        <taxon>Viridiplantae</taxon>
        <taxon>Streptophyta</taxon>
        <taxon>Embryophyta</taxon>
        <taxon>Tracheophyta</taxon>
        <taxon>Spermatophyta</taxon>
        <taxon>Magnoliopsida</taxon>
        <taxon>eudicotyledons</taxon>
        <taxon>Gunneridae</taxon>
        <taxon>Pentapetalae</taxon>
        <taxon>rosids</taxon>
        <taxon>fabids</taxon>
        <taxon>Malpighiales</taxon>
        <taxon>Passifloraceae</taxon>
        <taxon>Turnera</taxon>
    </lineage>
</organism>
<name>A0A9Q0J1X0_9ROSI</name>
<dbReference type="OrthoDB" id="852288at2759"/>
<reference evidence="5" key="2">
    <citation type="journal article" date="2023" name="Plants (Basel)">
        <title>Annotation of the Turnera subulata (Passifloraceae) Draft Genome Reveals the S-Locus Evolved after the Divergence of Turneroideae from Passifloroideae in a Stepwise Manner.</title>
        <authorList>
            <person name="Henning P.M."/>
            <person name="Roalson E.H."/>
            <person name="Mir W."/>
            <person name="McCubbin A.G."/>
            <person name="Shore J.S."/>
        </authorList>
    </citation>
    <scope>NUCLEOTIDE SEQUENCE</scope>
    <source>
        <strain evidence="5">F60SS</strain>
    </source>
</reference>